<evidence type="ECO:0000313" key="4">
    <source>
        <dbReference type="EMBL" id="MBB3841355.1"/>
    </source>
</evidence>
<dbReference type="RefSeq" id="WP_183978970.1">
    <property type="nucleotide sequence ID" value="NZ_JACIBY010000016.1"/>
</dbReference>
<name>A0A7W5ZPN7_9BACT</name>
<dbReference type="Gene3D" id="2.40.50.1020">
    <property type="entry name" value="LytTr DNA-binding domain"/>
    <property type="match status" value="1"/>
</dbReference>
<organism evidence="4 5">
    <name type="scientific">Runella defluvii</name>
    <dbReference type="NCBI Taxonomy" id="370973"/>
    <lineage>
        <taxon>Bacteria</taxon>
        <taxon>Pseudomonadati</taxon>
        <taxon>Bacteroidota</taxon>
        <taxon>Cytophagia</taxon>
        <taxon>Cytophagales</taxon>
        <taxon>Spirosomataceae</taxon>
        <taxon>Runella</taxon>
    </lineage>
</organism>
<dbReference type="Gene3D" id="3.40.50.2300">
    <property type="match status" value="1"/>
</dbReference>
<dbReference type="SMART" id="SM00850">
    <property type="entry name" value="LytTR"/>
    <property type="match status" value="1"/>
</dbReference>
<gene>
    <name evidence="4" type="ORF">FHS57_005383</name>
</gene>
<dbReference type="InterPro" id="IPR001789">
    <property type="entry name" value="Sig_transdc_resp-reg_receiver"/>
</dbReference>
<protein>
    <submittedName>
        <fullName evidence="4">Two-component system LytT family response regulator</fullName>
    </submittedName>
</protein>
<dbReference type="Pfam" id="PF00072">
    <property type="entry name" value="Response_reg"/>
    <property type="match status" value="1"/>
</dbReference>
<feature type="domain" description="Response regulatory" evidence="2">
    <location>
        <begin position="2"/>
        <end position="115"/>
    </location>
</feature>
<evidence type="ECO:0000259" key="3">
    <source>
        <dbReference type="PROSITE" id="PS50930"/>
    </source>
</evidence>
<evidence type="ECO:0000313" key="5">
    <source>
        <dbReference type="Proteomes" id="UP000541352"/>
    </source>
</evidence>
<reference evidence="4 5" key="1">
    <citation type="submission" date="2020-08" db="EMBL/GenBank/DDBJ databases">
        <title>Genomic Encyclopedia of Type Strains, Phase IV (KMG-IV): sequencing the most valuable type-strain genomes for metagenomic binning, comparative biology and taxonomic classification.</title>
        <authorList>
            <person name="Goeker M."/>
        </authorList>
    </citation>
    <scope>NUCLEOTIDE SEQUENCE [LARGE SCALE GENOMIC DNA]</scope>
    <source>
        <strain evidence="4 5">DSM 17976</strain>
    </source>
</reference>
<dbReference type="Pfam" id="PF04397">
    <property type="entry name" value="LytTR"/>
    <property type="match status" value="1"/>
</dbReference>
<dbReference type="InterPro" id="IPR007492">
    <property type="entry name" value="LytTR_DNA-bd_dom"/>
</dbReference>
<dbReference type="GO" id="GO:0000156">
    <property type="term" value="F:phosphorelay response regulator activity"/>
    <property type="evidence" value="ECO:0007669"/>
    <property type="project" value="InterPro"/>
</dbReference>
<feature type="domain" description="HTH LytTR-type" evidence="3">
    <location>
        <begin position="145"/>
        <end position="248"/>
    </location>
</feature>
<dbReference type="SMART" id="SM00448">
    <property type="entry name" value="REC"/>
    <property type="match status" value="1"/>
</dbReference>
<dbReference type="SUPFAM" id="SSF52172">
    <property type="entry name" value="CheY-like"/>
    <property type="match status" value="1"/>
</dbReference>
<evidence type="ECO:0000259" key="2">
    <source>
        <dbReference type="PROSITE" id="PS50110"/>
    </source>
</evidence>
<accession>A0A7W5ZPN7</accession>
<keyword evidence="5" id="KW-1185">Reference proteome</keyword>
<dbReference type="PANTHER" id="PTHR37299">
    <property type="entry name" value="TRANSCRIPTIONAL REGULATOR-RELATED"/>
    <property type="match status" value="1"/>
</dbReference>
<feature type="modified residue" description="4-aspartylphosphate" evidence="1">
    <location>
        <position position="54"/>
    </location>
</feature>
<comment type="caution">
    <text evidence="4">The sequence shown here is derived from an EMBL/GenBank/DDBJ whole genome shotgun (WGS) entry which is preliminary data.</text>
</comment>
<dbReference type="EMBL" id="JACIBY010000016">
    <property type="protein sequence ID" value="MBB3841355.1"/>
    <property type="molecule type" value="Genomic_DNA"/>
</dbReference>
<dbReference type="GO" id="GO:0003677">
    <property type="term" value="F:DNA binding"/>
    <property type="evidence" value="ECO:0007669"/>
    <property type="project" value="InterPro"/>
</dbReference>
<dbReference type="PROSITE" id="PS50110">
    <property type="entry name" value="RESPONSE_REGULATORY"/>
    <property type="match status" value="1"/>
</dbReference>
<keyword evidence="1" id="KW-0597">Phosphoprotein</keyword>
<proteinExistence type="predicted"/>
<dbReference type="PANTHER" id="PTHR37299:SF1">
    <property type="entry name" value="STAGE 0 SPORULATION PROTEIN A HOMOLOG"/>
    <property type="match status" value="1"/>
</dbReference>
<dbReference type="InterPro" id="IPR046947">
    <property type="entry name" value="LytR-like"/>
</dbReference>
<dbReference type="InterPro" id="IPR011006">
    <property type="entry name" value="CheY-like_superfamily"/>
</dbReference>
<dbReference type="PROSITE" id="PS50930">
    <property type="entry name" value="HTH_LYTTR"/>
    <property type="match status" value="1"/>
</dbReference>
<evidence type="ECO:0000256" key="1">
    <source>
        <dbReference type="PROSITE-ProRule" id="PRU00169"/>
    </source>
</evidence>
<dbReference type="Proteomes" id="UP000541352">
    <property type="component" value="Unassembled WGS sequence"/>
</dbReference>
<dbReference type="AlphaFoldDB" id="A0A7W5ZPN7"/>
<sequence length="248" mass="28522">MKAVLIDDEPHNLSNLKSLLATYCPQIEVCAVAKNAEEGKKALYKYQPDLLFLDIQMPQQDGFELLRSLTEYDFEVIFVTAYDQYAIKAMRFSAVDYLLKPVAISELQVAVERAIKQRELKIQNQQIGYLMKWLTSQAQKEELQIALSTLQETRFVKTSEIIRCESSNNYTTFFLNEGTTLVVSKPIYEYDDLLSSHGFLRCHQSHLVNKSFIKSWKKEYGDFLQLADGSQVPVSRGKKDTIKRALNL</sequence>